<comment type="caution">
    <text evidence="2">The sequence shown here is derived from an EMBL/GenBank/DDBJ whole genome shotgun (WGS) entry which is preliminary data.</text>
</comment>
<accession>A0ABX1SX96</accession>
<dbReference type="EMBL" id="JAAIIJ010000001">
    <property type="protein sequence ID" value="NMN01402.1"/>
    <property type="molecule type" value="Genomic_DNA"/>
</dbReference>
<keyword evidence="3" id="KW-1185">Reference proteome</keyword>
<evidence type="ECO:0000313" key="2">
    <source>
        <dbReference type="EMBL" id="NMN01402.1"/>
    </source>
</evidence>
<feature type="transmembrane region" description="Helical" evidence="1">
    <location>
        <begin position="40"/>
        <end position="64"/>
    </location>
</feature>
<evidence type="ECO:0008006" key="4">
    <source>
        <dbReference type="Google" id="ProtNLM"/>
    </source>
</evidence>
<evidence type="ECO:0000256" key="1">
    <source>
        <dbReference type="SAM" id="Phobius"/>
    </source>
</evidence>
<organism evidence="2 3">
    <name type="scientific">Bifidobacterium panos</name>
    <dbReference type="NCBI Taxonomy" id="2675321"/>
    <lineage>
        <taxon>Bacteria</taxon>
        <taxon>Bacillati</taxon>
        <taxon>Actinomycetota</taxon>
        <taxon>Actinomycetes</taxon>
        <taxon>Bifidobacteriales</taxon>
        <taxon>Bifidobacteriaceae</taxon>
        <taxon>Bifidobacterium</taxon>
    </lineage>
</organism>
<keyword evidence="1" id="KW-0812">Transmembrane</keyword>
<dbReference type="Proteomes" id="UP000553756">
    <property type="component" value="Unassembled WGS sequence"/>
</dbReference>
<keyword evidence="1" id="KW-0472">Membrane</keyword>
<evidence type="ECO:0000313" key="3">
    <source>
        <dbReference type="Proteomes" id="UP000553756"/>
    </source>
</evidence>
<protein>
    <recommendedName>
        <fullName evidence="4">DUF4245 domain-containing protein</fullName>
    </recommendedName>
</protein>
<gene>
    <name evidence="2" type="ORF">G1C94_0023</name>
</gene>
<proteinExistence type="predicted"/>
<keyword evidence="1" id="KW-1133">Transmembrane helix</keyword>
<reference evidence="2 3" key="1">
    <citation type="submission" date="2020-02" db="EMBL/GenBank/DDBJ databases">
        <title>Characterization of phylogenetic diversity of novel bifidobacterial species isolated in Czech ZOOs.</title>
        <authorList>
            <person name="Lugli G.A."/>
            <person name="Vera N.B."/>
            <person name="Ventura M."/>
        </authorList>
    </citation>
    <scope>NUCLEOTIDE SEQUENCE [LARGE SCALE GENOMIC DNA]</scope>
    <source>
        <strain evidence="2 3">DSM 109963</strain>
    </source>
</reference>
<name>A0ABX1SX96_9BIFI</name>
<sequence length="228" mass="24765">MALPFDIGTHNPVQLRCASRGCDTIEDMPNNAHSSSHRKLIVVIIVAAVVLVLALLSAFVWPGWALVKPQSQQSQQQQTSQPTEPSIEATALPSDATQLLKAMPDSVLNFVRTKADASNTWKEASPLEEYTLTYSTGETGEDVTLVVAQWSDADDATSQYKALSKAMSGKELSSGAVKVKGEETGQYLIKSDDKDDDNATAVWRNDTVVFQASGSQTCVQRFVEKFPL</sequence>